<dbReference type="EMBL" id="BONG01000023">
    <property type="protein sequence ID" value="GIF90469.1"/>
    <property type="molecule type" value="Genomic_DNA"/>
</dbReference>
<organism evidence="2 3">
    <name type="scientific">Catellatospora chokoriensis</name>
    <dbReference type="NCBI Taxonomy" id="310353"/>
    <lineage>
        <taxon>Bacteria</taxon>
        <taxon>Bacillati</taxon>
        <taxon>Actinomycetota</taxon>
        <taxon>Actinomycetes</taxon>
        <taxon>Micromonosporales</taxon>
        <taxon>Micromonosporaceae</taxon>
        <taxon>Catellatospora</taxon>
    </lineage>
</organism>
<evidence type="ECO:0000259" key="1">
    <source>
        <dbReference type="Pfam" id="PF14024"/>
    </source>
</evidence>
<accession>A0A8J3K6P7</accession>
<evidence type="ECO:0000313" key="3">
    <source>
        <dbReference type="Proteomes" id="UP000619293"/>
    </source>
</evidence>
<gene>
    <name evidence="2" type="ORF">Cch02nite_39130</name>
</gene>
<dbReference type="InterPro" id="IPR025334">
    <property type="entry name" value="DUF4240"/>
</dbReference>
<dbReference type="Pfam" id="PF14024">
    <property type="entry name" value="DUF4240"/>
    <property type="match status" value="1"/>
</dbReference>
<keyword evidence="3" id="KW-1185">Reference proteome</keyword>
<dbReference type="AlphaFoldDB" id="A0A8J3K6P7"/>
<comment type="caution">
    <text evidence="2">The sequence shown here is derived from an EMBL/GenBank/DDBJ whole genome shotgun (WGS) entry which is preliminary data.</text>
</comment>
<name>A0A8J3K6P7_9ACTN</name>
<feature type="domain" description="DUF4240" evidence="1">
    <location>
        <begin position="1"/>
        <end position="127"/>
    </location>
</feature>
<reference evidence="2 3" key="1">
    <citation type="submission" date="2021-01" db="EMBL/GenBank/DDBJ databases">
        <title>Whole genome shotgun sequence of Catellatospora chokoriensis NBRC 107358.</title>
        <authorList>
            <person name="Komaki H."/>
            <person name="Tamura T."/>
        </authorList>
    </citation>
    <scope>NUCLEOTIDE SEQUENCE [LARGE SCALE GENOMIC DNA]</scope>
    <source>
        <strain evidence="2 3">NBRC 107358</strain>
    </source>
</reference>
<protein>
    <recommendedName>
        <fullName evidence="1">DUF4240 domain-containing protein</fullName>
    </recommendedName>
</protein>
<dbReference type="Proteomes" id="UP000619293">
    <property type="component" value="Unassembled WGS sequence"/>
</dbReference>
<proteinExistence type="predicted"/>
<evidence type="ECO:0000313" key="2">
    <source>
        <dbReference type="EMBL" id="GIF90469.1"/>
    </source>
</evidence>
<sequence>MDADGFWNIVGGARRRCSGDWRGVPAIVIRTLTWLPTSEIADFAQLHDEFEDRAYRYDLWAACMLINEGFGSDDLFLYFRNWLIVQGRDVYEAALADPDSLADVPAAVAVTATGNDFADCQEFLHVGLIAWDRVTGEEEGIEAELDRRGFHARRDRIGAPAGRPIAFDNRDKVFSTLPRLAELHYDRAADSLASG</sequence>